<keyword evidence="2" id="KW-0472">Membrane</keyword>
<accession>A0AAE0GBV1</accession>
<feature type="transmembrane region" description="Helical" evidence="2">
    <location>
        <begin position="5"/>
        <end position="25"/>
    </location>
</feature>
<feature type="compositionally biased region" description="Basic and acidic residues" evidence="1">
    <location>
        <begin position="529"/>
        <end position="540"/>
    </location>
</feature>
<name>A0AAE0GBV1_9CHLO</name>
<dbReference type="Proteomes" id="UP001190700">
    <property type="component" value="Unassembled WGS sequence"/>
</dbReference>
<proteinExistence type="predicted"/>
<organism evidence="3 4">
    <name type="scientific">Cymbomonas tetramitiformis</name>
    <dbReference type="NCBI Taxonomy" id="36881"/>
    <lineage>
        <taxon>Eukaryota</taxon>
        <taxon>Viridiplantae</taxon>
        <taxon>Chlorophyta</taxon>
        <taxon>Pyramimonadophyceae</taxon>
        <taxon>Pyramimonadales</taxon>
        <taxon>Pyramimonadaceae</taxon>
        <taxon>Cymbomonas</taxon>
    </lineage>
</organism>
<evidence type="ECO:0000313" key="3">
    <source>
        <dbReference type="EMBL" id="KAK3275246.1"/>
    </source>
</evidence>
<gene>
    <name evidence="3" type="ORF">CYMTET_16604</name>
</gene>
<feature type="compositionally biased region" description="Basic residues" evidence="1">
    <location>
        <begin position="549"/>
        <end position="558"/>
    </location>
</feature>
<feature type="region of interest" description="Disordered" evidence="1">
    <location>
        <begin position="377"/>
        <end position="399"/>
    </location>
</feature>
<comment type="caution">
    <text evidence="3">The sequence shown here is derived from an EMBL/GenBank/DDBJ whole genome shotgun (WGS) entry which is preliminary data.</text>
</comment>
<feature type="transmembrane region" description="Helical" evidence="2">
    <location>
        <begin position="65"/>
        <end position="84"/>
    </location>
</feature>
<evidence type="ECO:0000256" key="1">
    <source>
        <dbReference type="SAM" id="MobiDB-lite"/>
    </source>
</evidence>
<dbReference type="EMBL" id="LGRX02007330">
    <property type="protein sequence ID" value="KAK3275246.1"/>
    <property type="molecule type" value="Genomic_DNA"/>
</dbReference>
<feature type="region of interest" description="Disordered" evidence="1">
    <location>
        <begin position="458"/>
        <end position="594"/>
    </location>
</feature>
<dbReference type="AlphaFoldDB" id="A0AAE0GBV1"/>
<protein>
    <submittedName>
        <fullName evidence="3">Uncharacterized protein</fullName>
    </submittedName>
</protein>
<evidence type="ECO:0000256" key="2">
    <source>
        <dbReference type="SAM" id="Phobius"/>
    </source>
</evidence>
<feature type="transmembrane region" description="Helical" evidence="2">
    <location>
        <begin position="174"/>
        <end position="196"/>
    </location>
</feature>
<keyword evidence="4" id="KW-1185">Reference proteome</keyword>
<sequence length="623" mass="69148">MSTTVILFTASLLLAGGILMVYFAVDGNLDYSSDDYCFTTDCDNTQDTCWRTTKGRECSTSYRGLFWSGFACLALSLNGFAAPYNRDAQRALRKVRQTKTWSTGLVVAALACVICWLLCFFFVWYAEEGDYEFDADRICRDSSCVECDSTVDVCDIDWASCDSVTSGRRCSDTWIALLVVAVVCPGLGTALFTLAATIEGDKDDPEYGPTFTGPPPQTDSTAWDAEKARRTSGSLVPEQVARARSVGPSPLATRLPSGRPEGSVKGAGAIPRLRSGMEQFQIDSHLTQSLLQDRGGLDKLVDPDTGDIIGWVTRKLPPIGAADVIAQSLPQPVGPLPPLQWQSASSYDNWRRQLEEYQQFHAEARAALLQRPPLEEAVQEPHDPPMLQQYDPSNPLRVSPSRREALGAEEELRRAKLSMERQEKSELAARELLAAATQDEVTAPTAVDAGRVEDAAMAASMGMQAAEQEAREQEAREQQEEERRLKEARDASERLRLQEEAEWDRRGRAAVRIQRSERSRQARKREKHVRNNQDSQRREQAALVIQRSERKRQTRKRDKLHDDRTGSSGGGGFGLEAEMESGFDERNAASVADPQGGAASFFTLRPMYGELQPEDDQIVLHNL</sequence>
<dbReference type="PROSITE" id="PS50096">
    <property type="entry name" value="IQ"/>
    <property type="match status" value="1"/>
</dbReference>
<feature type="compositionally biased region" description="Basic and acidic residues" evidence="1">
    <location>
        <begin position="468"/>
        <end position="507"/>
    </location>
</feature>
<keyword evidence="2" id="KW-0812">Transmembrane</keyword>
<keyword evidence="2" id="KW-1133">Transmembrane helix</keyword>
<reference evidence="3 4" key="1">
    <citation type="journal article" date="2015" name="Genome Biol. Evol.">
        <title>Comparative Genomics of a Bacterivorous Green Alga Reveals Evolutionary Causalities and Consequences of Phago-Mixotrophic Mode of Nutrition.</title>
        <authorList>
            <person name="Burns J.A."/>
            <person name="Paasch A."/>
            <person name="Narechania A."/>
            <person name="Kim E."/>
        </authorList>
    </citation>
    <scope>NUCLEOTIDE SEQUENCE [LARGE SCALE GENOMIC DNA]</scope>
    <source>
        <strain evidence="3 4">PLY_AMNH</strain>
    </source>
</reference>
<feature type="compositionally biased region" description="Low complexity" evidence="1">
    <location>
        <begin position="458"/>
        <end position="467"/>
    </location>
</feature>
<feature type="transmembrane region" description="Helical" evidence="2">
    <location>
        <begin position="105"/>
        <end position="126"/>
    </location>
</feature>
<evidence type="ECO:0000313" key="4">
    <source>
        <dbReference type="Proteomes" id="UP001190700"/>
    </source>
</evidence>
<feature type="region of interest" description="Disordered" evidence="1">
    <location>
        <begin position="203"/>
        <end position="265"/>
    </location>
</feature>